<feature type="domain" description="TGS" evidence="8">
    <location>
        <begin position="389"/>
        <end position="450"/>
    </location>
</feature>
<dbReference type="Pfam" id="PF13291">
    <property type="entry name" value="ACT_4"/>
    <property type="match status" value="1"/>
</dbReference>
<dbReference type="CDD" id="cd01668">
    <property type="entry name" value="TGS_RSH"/>
    <property type="match status" value="1"/>
</dbReference>
<comment type="function">
    <text evidence="6">In eubacteria ppGpp (guanosine 3'-diphosphate 5'-diphosphate) is a mediator of the stringent response that coordinates a variety of cellular activities in response to changes in nutritional abundance.</text>
</comment>
<dbReference type="InterPro" id="IPR012676">
    <property type="entry name" value="TGS-like"/>
</dbReference>
<dbReference type="PROSITE" id="PS51880">
    <property type="entry name" value="TGS"/>
    <property type="match status" value="1"/>
</dbReference>
<dbReference type="GO" id="GO:0015969">
    <property type="term" value="P:guanosine tetraphosphate metabolic process"/>
    <property type="evidence" value="ECO:0007669"/>
    <property type="project" value="InterPro"/>
</dbReference>
<dbReference type="GO" id="GO:0015949">
    <property type="term" value="P:nucleobase-containing small molecule interconversion"/>
    <property type="evidence" value="ECO:0007669"/>
    <property type="project" value="UniProtKB-ARBA"/>
</dbReference>
<keyword evidence="9" id="KW-0808">Transferase</keyword>
<dbReference type="InterPro" id="IPR043519">
    <property type="entry name" value="NT_sf"/>
</dbReference>
<evidence type="ECO:0000256" key="4">
    <source>
        <dbReference type="ARBA" id="ARBA00032407"/>
    </source>
</evidence>
<keyword evidence="9" id="KW-0418">Kinase</keyword>
<evidence type="ECO:0000259" key="7">
    <source>
        <dbReference type="PROSITE" id="PS51671"/>
    </source>
</evidence>
<dbReference type="InterPro" id="IPR045865">
    <property type="entry name" value="ACT-like_dom_sf"/>
</dbReference>
<dbReference type="PROSITE" id="PS51671">
    <property type="entry name" value="ACT"/>
    <property type="match status" value="1"/>
</dbReference>
<dbReference type="CDD" id="cd04876">
    <property type="entry name" value="ACT_RelA-SpoT"/>
    <property type="match status" value="1"/>
</dbReference>
<dbReference type="SUPFAM" id="SSF81271">
    <property type="entry name" value="TGS-like"/>
    <property type="match status" value="1"/>
</dbReference>
<dbReference type="FunFam" id="3.30.460.10:FF:000001">
    <property type="entry name" value="GTP pyrophosphokinase RelA"/>
    <property type="match status" value="1"/>
</dbReference>
<dbReference type="EMBL" id="LR699120">
    <property type="protein sequence ID" value="VVC77223.1"/>
    <property type="molecule type" value="Genomic_DNA"/>
</dbReference>
<dbReference type="Pfam" id="PF02824">
    <property type="entry name" value="TGS"/>
    <property type="match status" value="1"/>
</dbReference>
<dbReference type="SUPFAM" id="SSF55021">
    <property type="entry name" value="ACT-like"/>
    <property type="match status" value="1"/>
</dbReference>
<dbReference type="CDD" id="cd05399">
    <property type="entry name" value="NT_Rel-Spo_like"/>
    <property type="match status" value="1"/>
</dbReference>
<dbReference type="FunFam" id="3.10.20.30:FF:000002">
    <property type="entry name" value="GTP pyrophosphokinase (RelA/SpoT)"/>
    <property type="match status" value="1"/>
</dbReference>
<organism evidence="9 10">
    <name type="scientific">Aquicella siphonis</name>
    <dbReference type="NCBI Taxonomy" id="254247"/>
    <lineage>
        <taxon>Bacteria</taxon>
        <taxon>Pseudomonadati</taxon>
        <taxon>Pseudomonadota</taxon>
        <taxon>Gammaproteobacteria</taxon>
        <taxon>Legionellales</taxon>
        <taxon>Coxiellaceae</taxon>
        <taxon>Aquicella</taxon>
    </lineage>
</organism>
<dbReference type="GO" id="GO:0008893">
    <property type="term" value="F:guanosine-3',5'-bis(diphosphate) 3'-diphosphatase activity"/>
    <property type="evidence" value="ECO:0007669"/>
    <property type="project" value="TreeGrafter"/>
</dbReference>
<dbReference type="OrthoDB" id="9805041at2"/>
<dbReference type="NCBIfam" id="TIGR00691">
    <property type="entry name" value="spoT_relA"/>
    <property type="match status" value="1"/>
</dbReference>
<dbReference type="SUPFAM" id="SSF109604">
    <property type="entry name" value="HD-domain/PDEase-like"/>
    <property type="match status" value="1"/>
</dbReference>
<dbReference type="SUPFAM" id="SSF81301">
    <property type="entry name" value="Nucleotidyltransferase"/>
    <property type="match status" value="1"/>
</dbReference>
<dbReference type="GO" id="GO:0005886">
    <property type="term" value="C:plasma membrane"/>
    <property type="evidence" value="ECO:0007669"/>
    <property type="project" value="TreeGrafter"/>
</dbReference>
<comment type="similarity">
    <text evidence="6">Belongs to the relA/spoT family.</text>
</comment>
<dbReference type="SMART" id="SM00954">
    <property type="entry name" value="RelA_SpoT"/>
    <property type="match status" value="1"/>
</dbReference>
<dbReference type="Proteomes" id="UP000324194">
    <property type="component" value="Chromosome 2"/>
</dbReference>
<dbReference type="InterPro" id="IPR012675">
    <property type="entry name" value="Beta-grasp_dom_sf"/>
</dbReference>
<dbReference type="KEGG" id="asip:AQUSIP_25500"/>
<dbReference type="Gene3D" id="1.10.3210.10">
    <property type="entry name" value="Hypothetical protein af1432"/>
    <property type="match status" value="1"/>
</dbReference>
<evidence type="ECO:0000256" key="6">
    <source>
        <dbReference type="RuleBase" id="RU003847"/>
    </source>
</evidence>
<comment type="pathway">
    <text evidence="2">Purine metabolism.</text>
</comment>
<dbReference type="GO" id="GO:0042594">
    <property type="term" value="P:response to starvation"/>
    <property type="evidence" value="ECO:0007669"/>
    <property type="project" value="TreeGrafter"/>
</dbReference>
<dbReference type="InterPro" id="IPR007685">
    <property type="entry name" value="RelA_SpoT"/>
</dbReference>
<dbReference type="InterPro" id="IPR004811">
    <property type="entry name" value="RelA/Spo_fam"/>
</dbReference>
<evidence type="ECO:0000256" key="5">
    <source>
        <dbReference type="ARBA" id="ARBA00033308"/>
    </source>
</evidence>
<dbReference type="InterPro" id="IPR002912">
    <property type="entry name" value="ACT_dom"/>
</dbReference>
<proteinExistence type="inferred from homology"/>
<evidence type="ECO:0000259" key="8">
    <source>
        <dbReference type="PROSITE" id="PS51880"/>
    </source>
</evidence>
<evidence type="ECO:0000256" key="1">
    <source>
        <dbReference type="ARBA" id="ARBA00019852"/>
    </source>
</evidence>
<keyword evidence="10" id="KW-1185">Reference proteome</keyword>
<evidence type="ECO:0000313" key="9">
    <source>
        <dbReference type="EMBL" id="VVC77223.1"/>
    </source>
</evidence>
<dbReference type="Pfam" id="PF04607">
    <property type="entry name" value="RelA_SpoT"/>
    <property type="match status" value="1"/>
</dbReference>
<gene>
    <name evidence="9" type="primary">relA</name>
    <name evidence="9" type="ORF">AQUSIP_25500</name>
</gene>
<dbReference type="PANTHER" id="PTHR21262">
    <property type="entry name" value="GUANOSINE-3',5'-BIS DIPHOSPHATE 3'-PYROPHOSPHOHYDROLASE"/>
    <property type="match status" value="1"/>
</dbReference>
<dbReference type="InterPro" id="IPR004095">
    <property type="entry name" value="TGS"/>
</dbReference>
<dbReference type="GO" id="GO:0008728">
    <property type="term" value="F:GTP diphosphokinase activity"/>
    <property type="evidence" value="ECO:0007669"/>
    <property type="project" value="TreeGrafter"/>
</dbReference>
<name>A0A5E4PLN7_9COXI</name>
<dbReference type="RefSeq" id="WP_148340617.1">
    <property type="nucleotide sequence ID" value="NZ_LR699120.1"/>
</dbReference>
<evidence type="ECO:0000256" key="3">
    <source>
        <dbReference type="ARBA" id="ARBA00029754"/>
    </source>
</evidence>
<evidence type="ECO:0000313" key="10">
    <source>
        <dbReference type="Proteomes" id="UP000324194"/>
    </source>
</evidence>
<dbReference type="Gene3D" id="3.30.460.10">
    <property type="entry name" value="Beta Polymerase, domain 2"/>
    <property type="match status" value="1"/>
</dbReference>
<sequence>MSKRRYPINPEEWIHFLSETRGEAAAAPLKTAVGLYDSKNQAQLEKGLGIADILLALGLDNETLASAVLYPLLQANEIHIDSVAECLGESSGKLLQDVMQMRLLGKLQQFQLKGSHQIENLRKMLLAMVTDVRAVLLVLAERLWELRHSKHIDSKEQKLLADETLSVYAPLANRLGVWQLKWEIEDLCLRYSHPEIYTEIAKGIASRRDDREAYIQRMVKILNDTVTQAGIKDFQVKGRVKHIYSIYKKMQRKNANLEQIYDMSAIRILVQTVDDCYAVLGVLQNGWQQLPEEFDDYIMHPKPNGYRSIHTVLLGPENHFVEVQIRTYQMHQESELGVAAHWRYKEGVLQTSNYEAKIALLRQIIEWQKEVVYQDEVKAEQPIKDLFADRIYVFTPIGDIVDLPKGATPLDFAYLIHSEVGHRCRGAKVDGNIVPLTYELQMGQRVEILTAKLANPSRDWLNPQLGYLKSPRARAKVQHWFRVKDSMKHAVNGRELLDKELRRLGISNKTSLNKVAVQLNYKSDDEMLAALAAGEIRMAQIIHHLLPSDHVENVPVIEARVSGSAAPNIHILGMNNLLTHIARCCKPLPGDSVVGYVTRNRGVSIHRRDCSNMRNLSGEGLDRVMEVNWGDRHSGAYPADLLIRVYDRPGLLRDMTTMLASEKINVLGLQTQKVNDSPEVDIYLTIEIANRQQLKVALEQIQKLPNIIEVRRR</sequence>
<dbReference type="InterPro" id="IPR033655">
    <property type="entry name" value="TGS_RelA/SpoT"/>
</dbReference>
<dbReference type="Gene3D" id="3.30.70.260">
    <property type="match status" value="1"/>
</dbReference>
<reference evidence="9 10" key="1">
    <citation type="submission" date="2019-08" db="EMBL/GenBank/DDBJ databases">
        <authorList>
            <person name="Guy L."/>
        </authorList>
    </citation>
    <scope>NUCLEOTIDE SEQUENCE [LARGE SCALE GENOMIC DNA]</scope>
    <source>
        <strain evidence="9 10">SGT-108</strain>
    </source>
</reference>
<dbReference type="Gene3D" id="3.10.20.30">
    <property type="match status" value="1"/>
</dbReference>
<accession>A0A5E4PLN7</accession>
<dbReference type="AlphaFoldDB" id="A0A5E4PLN7"/>
<dbReference type="GO" id="GO:0016301">
    <property type="term" value="F:kinase activity"/>
    <property type="evidence" value="ECO:0007669"/>
    <property type="project" value="UniProtKB-KW"/>
</dbReference>
<feature type="domain" description="ACT" evidence="7">
    <location>
        <begin position="640"/>
        <end position="713"/>
    </location>
</feature>
<protein>
    <recommendedName>
        <fullName evidence="1">GTP pyrophosphokinase</fullName>
    </recommendedName>
    <alternativeName>
        <fullName evidence="4">(p)ppGpp synthase</fullName>
    </alternativeName>
    <alternativeName>
        <fullName evidence="3">ATP:GTP 3'-pyrophosphotransferase</fullName>
    </alternativeName>
    <alternativeName>
        <fullName evidence="5">ppGpp synthase I</fullName>
    </alternativeName>
</protein>
<dbReference type="PANTHER" id="PTHR21262:SF31">
    <property type="entry name" value="GTP PYROPHOSPHOKINASE"/>
    <property type="match status" value="1"/>
</dbReference>
<evidence type="ECO:0000256" key="2">
    <source>
        <dbReference type="ARBA" id="ARBA00025704"/>
    </source>
</evidence>
<dbReference type="Pfam" id="PF13328">
    <property type="entry name" value="HD_4"/>
    <property type="match status" value="1"/>
</dbReference>